<evidence type="ECO:0008006" key="3">
    <source>
        <dbReference type="Google" id="ProtNLM"/>
    </source>
</evidence>
<dbReference type="EMBL" id="NWSH01001421">
    <property type="protein sequence ID" value="PCG71295.1"/>
    <property type="molecule type" value="Genomic_DNA"/>
</dbReference>
<protein>
    <recommendedName>
        <fullName evidence="3">Attacin C-terminal domain-containing protein</fullName>
    </recommendedName>
</protein>
<feature type="signal peptide" evidence="1">
    <location>
        <begin position="1"/>
        <end position="17"/>
    </location>
</feature>
<name>A0A2A4JGT8_HELVI</name>
<evidence type="ECO:0000256" key="1">
    <source>
        <dbReference type="SAM" id="SignalP"/>
    </source>
</evidence>
<feature type="chain" id="PRO_5013217983" description="Attacin C-terminal domain-containing protein" evidence="1">
    <location>
        <begin position="18"/>
        <end position="107"/>
    </location>
</feature>
<proteinExistence type="predicted"/>
<organism evidence="2">
    <name type="scientific">Heliothis virescens</name>
    <name type="common">Tobacco budworm moth</name>
    <dbReference type="NCBI Taxonomy" id="7102"/>
    <lineage>
        <taxon>Eukaryota</taxon>
        <taxon>Metazoa</taxon>
        <taxon>Ecdysozoa</taxon>
        <taxon>Arthropoda</taxon>
        <taxon>Hexapoda</taxon>
        <taxon>Insecta</taxon>
        <taxon>Pterygota</taxon>
        <taxon>Neoptera</taxon>
        <taxon>Endopterygota</taxon>
        <taxon>Lepidoptera</taxon>
        <taxon>Glossata</taxon>
        <taxon>Ditrysia</taxon>
        <taxon>Noctuoidea</taxon>
        <taxon>Noctuidae</taxon>
        <taxon>Heliothinae</taxon>
        <taxon>Heliothis</taxon>
    </lineage>
</organism>
<dbReference type="AlphaFoldDB" id="A0A2A4JGT8"/>
<sequence length="107" mass="11432">MSGYTVSLALFITCVCAIPESDKAKVSVIRDSTLGFALAAGGSKTAGIQIGNGNFKVQVQDVARKRPDFSFLENVNSGIAFGFDHSISVGVLKDNLFAGKNPFFRRK</sequence>
<reference evidence="2" key="1">
    <citation type="submission" date="2017-09" db="EMBL/GenBank/DDBJ databases">
        <title>Contemporary evolution of a Lepidopteran species, Heliothis virescens, in response to modern agricultural practices.</title>
        <authorList>
            <person name="Fritz M.L."/>
            <person name="Deyonke A.M."/>
            <person name="Papanicolaou A."/>
            <person name="Micinski S."/>
            <person name="Westbrook J."/>
            <person name="Gould F."/>
        </authorList>
    </citation>
    <scope>NUCLEOTIDE SEQUENCE [LARGE SCALE GENOMIC DNA]</scope>
    <source>
        <strain evidence="2">HvINT-</strain>
        <tissue evidence="2">Whole body</tissue>
    </source>
</reference>
<keyword evidence="1" id="KW-0732">Signal</keyword>
<gene>
    <name evidence="2" type="ORF">B5V51_2035</name>
</gene>
<comment type="caution">
    <text evidence="2">The sequence shown here is derived from an EMBL/GenBank/DDBJ whole genome shotgun (WGS) entry which is preliminary data.</text>
</comment>
<accession>A0A2A4JGT8</accession>
<evidence type="ECO:0000313" key="2">
    <source>
        <dbReference type="EMBL" id="PCG71295.1"/>
    </source>
</evidence>